<evidence type="ECO:0000256" key="5">
    <source>
        <dbReference type="ARBA" id="ARBA00022771"/>
    </source>
</evidence>
<comment type="function">
    <text evidence="9">Has a broad role in development, specifically in the genetic pathway SynMuvB that negatively regulates specification of the vulval cell fate. Required for fem-3 3'-UTR-mediated repression in the regulation of the sperm/oocyte switch. Acts by regulating the translation of fem-3 mRNA, by binding to its 3'-UTR.</text>
</comment>
<dbReference type="GO" id="GO:0030154">
    <property type="term" value="P:cell differentiation"/>
    <property type="evidence" value="ECO:0007669"/>
    <property type="project" value="UniProtKB-KW"/>
</dbReference>
<keyword evidence="3" id="KW-0479">Metal-binding</keyword>
<feature type="compositionally biased region" description="Basic and acidic residues" evidence="13">
    <location>
        <begin position="86"/>
        <end position="111"/>
    </location>
</feature>
<feature type="compositionally biased region" description="Acidic residues" evidence="13">
    <location>
        <begin position="271"/>
        <end position="280"/>
    </location>
</feature>
<dbReference type="InterPro" id="IPR013087">
    <property type="entry name" value="Znf_C2H2_type"/>
</dbReference>
<feature type="compositionally biased region" description="Low complexity" evidence="13">
    <location>
        <begin position="285"/>
        <end position="297"/>
    </location>
</feature>
<evidence type="ECO:0000313" key="15">
    <source>
        <dbReference type="EMBL" id="SSX33889.1"/>
    </source>
</evidence>
<dbReference type="FunFam" id="3.30.160.60:FF:001612">
    <property type="entry name" value="MEP-1, isoform A"/>
    <property type="match status" value="1"/>
</dbReference>
<reference evidence="15" key="1">
    <citation type="submission" date="2018-07" db="EMBL/GenBank/DDBJ databases">
        <authorList>
            <person name="Quirk P.G."/>
            <person name="Krulwich T.A."/>
        </authorList>
    </citation>
    <scope>NUCLEOTIDE SEQUENCE</scope>
</reference>
<keyword evidence="2" id="KW-0217">Developmental protein</keyword>
<organism evidence="15">
    <name type="scientific">Culicoides sonorensis</name>
    <name type="common">Biting midge</name>
    <dbReference type="NCBI Taxonomy" id="179676"/>
    <lineage>
        <taxon>Eukaryota</taxon>
        <taxon>Metazoa</taxon>
        <taxon>Ecdysozoa</taxon>
        <taxon>Arthropoda</taxon>
        <taxon>Hexapoda</taxon>
        <taxon>Insecta</taxon>
        <taxon>Pterygota</taxon>
        <taxon>Neoptera</taxon>
        <taxon>Endopterygota</taxon>
        <taxon>Diptera</taxon>
        <taxon>Nematocera</taxon>
        <taxon>Chironomoidea</taxon>
        <taxon>Ceratopogonidae</taxon>
        <taxon>Ceratopogoninae</taxon>
        <taxon>Culicoides</taxon>
        <taxon>Monoculicoides</taxon>
    </lineage>
</organism>
<feature type="region of interest" description="Disordered" evidence="13">
    <location>
        <begin position="747"/>
        <end position="842"/>
    </location>
</feature>
<evidence type="ECO:0000259" key="14">
    <source>
        <dbReference type="PROSITE" id="PS00028"/>
    </source>
</evidence>
<feature type="compositionally biased region" description="Polar residues" evidence="13">
    <location>
        <begin position="755"/>
        <end position="776"/>
    </location>
</feature>
<evidence type="ECO:0000256" key="4">
    <source>
        <dbReference type="ARBA" id="ARBA00022737"/>
    </source>
</evidence>
<keyword evidence="4" id="KW-0677">Repeat</keyword>
<dbReference type="GO" id="GO:0005634">
    <property type="term" value="C:nucleus"/>
    <property type="evidence" value="ECO:0007669"/>
    <property type="project" value="UniProtKB-SubCell"/>
</dbReference>
<dbReference type="OMA" id="CHFEDNS"/>
<feature type="region of interest" description="Disordered" evidence="13">
    <location>
        <begin position="1012"/>
        <end position="1067"/>
    </location>
</feature>
<feature type="compositionally biased region" description="Polar residues" evidence="13">
    <location>
        <begin position="1050"/>
        <end position="1067"/>
    </location>
</feature>
<dbReference type="Gene3D" id="3.30.160.60">
    <property type="entry name" value="Classic Zinc Finger"/>
    <property type="match status" value="2"/>
</dbReference>
<feature type="compositionally biased region" description="Low complexity" evidence="13">
    <location>
        <begin position="337"/>
        <end position="354"/>
    </location>
</feature>
<feature type="region of interest" description="Disordered" evidence="13">
    <location>
        <begin position="1"/>
        <end position="355"/>
    </location>
</feature>
<evidence type="ECO:0000256" key="10">
    <source>
        <dbReference type="ARBA" id="ARBA00061755"/>
    </source>
</evidence>
<feature type="domain" description="C2H2-type" evidence="14">
    <location>
        <begin position="914"/>
        <end position="935"/>
    </location>
</feature>
<comment type="subunit">
    <text evidence="10">Interacts with hda-1, let-418, lin-1, mog-1, mog-4, mog-5, mog-6, pie-1 and unc-98.</text>
</comment>
<protein>
    <recommendedName>
        <fullName evidence="11">MOG interacting and ectopic P-granules protein 1</fullName>
    </recommendedName>
    <alternativeName>
        <fullName evidence="12">Nuclear zinc finger protein</fullName>
    </alternativeName>
</protein>
<feature type="compositionally biased region" description="Polar residues" evidence="13">
    <location>
        <begin position="319"/>
        <end position="336"/>
    </location>
</feature>
<evidence type="ECO:0000256" key="8">
    <source>
        <dbReference type="ARBA" id="ARBA00023242"/>
    </source>
</evidence>
<dbReference type="GO" id="GO:0045944">
    <property type="term" value="P:positive regulation of transcription by RNA polymerase II"/>
    <property type="evidence" value="ECO:0007669"/>
    <property type="project" value="TreeGrafter"/>
</dbReference>
<feature type="compositionally biased region" description="Acidic residues" evidence="13">
    <location>
        <begin position="456"/>
        <end position="473"/>
    </location>
</feature>
<accession>A0A336MXR5</accession>
<dbReference type="PANTHER" id="PTHR24403">
    <property type="entry name" value="ZINC FINGER PROTEIN"/>
    <property type="match status" value="1"/>
</dbReference>
<dbReference type="EMBL" id="UFQT01002662">
    <property type="protein sequence ID" value="SSX33889.1"/>
    <property type="molecule type" value="Genomic_DNA"/>
</dbReference>
<feature type="region of interest" description="Disordered" evidence="13">
    <location>
        <begin position="401"/>
        <end position="479"/>
    </location>
</feature>
<dbReference type="InterPro" id="IPR050688">
    <property type="entry name" value="Zinc_finger/UBP_domain"/>
</dbReference>
<evidence type="ECO:0000256" key="2">
    <source>
        <dbReference type="ARBA" id="ARBA00022473"/>
    </source>
</evidence>
<dbReference type="PROSITE" id="PS00028">
    <property type="entry name" value="ZINC_FINGER_C2H2_1"/>
    <property type="match status" value="3"/>
</dbReference>
<evidence type="ECO:0000256" key="13">
    <source>
        <dbReference type="SAM" id="MobiDB-lite"/>
    </source>
</evidence>
<dbReference type="AlphaFoldDB" id="A0A336MXR5"/>
<feature type="compositionally biased region" description="Polar residues" evidence="13">
    <location>
        <begin position="70"/>
        <end position="85"/>
    </location>
</feature>
<evidence type="ECO:0000256" key="9">
    <source>
        <dbReference type="ARBA" id="ARBA00060356"/>
    </source>
</evidence>
<gene>
    <name evidence="15" type="primary">CSON007085</name>
</gene>
<feature type="domain" description="C2H2-type" evidence="14">
    <location>
        <begin position="876"/>
        <end position="897"/>
    </location>
</feature>
<keyword evidence="7" id="KW-0862">Zinc</keyword>
<keyword evidence="8" id="KW-0539">Nucleus</keyword>
<comment type="subcellular location">
    <subcellularLocation>
        <location evidence="1">Nucleus</location>
    </subcellularLocation>
</comment>
<keyword evidence="6" id="KW-0221">Differentiation</keyword>
<keyword evidence="5" id="KW-0863">Zinc-finger</keyword>
<evidence type="ECO:0000256" key="11">
    <source>
        <dbReference type="ARBA" id="ARBA00071730"/>
    </source>
</evidence>
<feature type="compositionally biased region" description="Polar residues" evidence="13">
    <location>
        <begin position="137"/>
        <end position="150"/>
    </location>
</feature>
<name>A0A336MXR5_CULSO</name>
<feature type="compositionally biased region" description="Basic and acidic residues" evidence="13">
    <location>
        <begin position="8"/>
        <end position="33"/>
    </location>
</feature>
<feature type="compositionally biased region" description="Polar residues" evidence="13">
    <location>
        <begin position="112"/>
        <end position="125"/>
    </location>
</feature>
<evidence type="ECO:0000256" key="6">
    <source>
        <dbReference type="ARBA" id="ARBA00022782"/>
    </source>
</evidence>
<feature type="compositionally biased region" description="Acidic residues" evidence="13">
    <location>
        <begin position="56"/>
        <end position="69"/>
    </location>
</feature>
<evidence type="ECO:0000256" key="7">
    <source>
        <dbReference type="ARBA" id="ARBA00022833"/>
    </source>
</evidence>
<feature type="compositionally biased region" description="Polar residues" evidence="13">
    <location>
        <begin position="171"/>
        <end position="180"/>
    </location>
</feature>
<dbReference type="PANTHER" id="PTHR24403:SF106">
    <property type="entry name" value="PR_SET DOMAIN 13"/>
    <property type="match status" value="1"/>
</dbReference>
<proteinExistence type="predicted"/>
<dbReference type="VEuPathDB" id="VectorBase:CSON007085"/>
<evidence type="ECO:0000256" key="12">
    <source>
        <dbReference type="ARBA" id="ARBA00080128"/>
    </source>
</evidence>
<evidence type="ECO:0000256" key="1">
    <source>
        <dbReference type="ARBA" id="ARBA00004123"/>
    </source>
</evidence>
<evidence type="ECO:0000256" key="3">
    <source>
        <dbReference type="ARBA" id="ARBA00022723"/>
    </source>
</evidence>
<feature type="compositionally biased region" description="Polar residues" evidence="13">
    <location>
        <begin position="789"/>
        <end position="827"/>
    </location>
</feature>
<dbReference type="SMART" id="SM00355">
    <property type="entry name" value="ZnF_C2H2"/>
    <property type="match status" value="6"/>
</dbReference>
<feature type="compositionally biased region" description="Basic and acidic residues" evidence="13">
    <location>
        <begin position="401"/>
        <end position="442"/>
    </location>
</feature>
<feature type="domain" description="C2H2-type" evidence="14">
    <location>
        <begin position="987"/>
        <end position="1008"/>
    </location>
</feature>
<dbReference type="GO" id="GO:0008270">
    <property type="term" value="F:zinc ion binding"/>
    <property type="evidence" value="ECO:0007669"/>
    <property type="project" value="UniProtKB-KW"/>
</dbReference>
<sequence length="1067" mass="117785">MADTTESNDNKILESDVIKEKSVEKEKIEDVKINGDIPNGTNETELGEDKKKENDEPMEVDDDDDDDEPTQPTELSTCNTSVKSVNSDKDENSQENKHDDPLGEAAQKDADPSSSTPISMDADSSQDVEKSSEKNGTKTSSGGDKNTSENGAEIIHSIDSDSDDEAMEVDGQQNVVTTNGRRPMNNMPDDDKPVSIGSDSSESESEESTSRQSSNLPKNTNGDESNDVTEILSDKEEDCVVIEDKSDNNANNSVNRRKSNVNIQRFGGYDQNDDSLEEDPLNMTSNNALSHSSASSSPVAFAQQQPKTTREPPALVMVDTNTLISKSKSQQATPTRTGASQQSASGSTGVGSTQKSNSILLPALTDDMFVLEAPSFIVPYIYEKPPSKPLKDIVTEIGKEVEEEKKKKEELEKSAKDEKKEEGPSEAEIAKRLLEEEAEREKKNNKRKESRRKQTEDDDWDELDTSDEDEDSDGEGKTKVLIKDVENDISLVKEHIITPESVKEAIINAGAKKDDFFQSPLGKFFMGIGVNLVQEHVQKDLLRQQKRKCEREGNHPSASTQVAINSLMKNLETSKENNAPFKFELKRCENCNFKSESGLAMAHHYETPHHRNNMYRCNFCKYECKAGHDILFHMEAMHNIKGRVEKPLSYHQCPNCLFEDNGKSKLARHALACVKKFKPESNLAPPLDWEPPAKIPKIKPKHGLVGTATAYQMAAQQQQAQLLAQQQKAAAAAAAQQRNAAIAAAMRNQGRGRPNTVTNKTAQGTVLRGQPNTNSPYAGMQMSRMSGGYPSTNSGNLANLHYMQQTSSSRKHNQQQPSISITPVPRQSSSSSSSSHHQAFNPASVAATTKIPAGVAPGMKPGQNPNATNKTSFVICEICDGYIKDLDQLRNHMQWIHKVKIHPKMIYNRPPLNCQKCQYRFFTDQGLERHLLGSHGLVTSSMQDAANKGKDAGRCPVCGRVYQWKLLNHVSRDHNMTLKPAHLSYKCTVCTATFGMYKQFESHVYSAHSTVAKKQMDKNKNSGGQGSSSSSNNSSLLKPLKINDEITIIPQPSSKPTISNTRPIEIE</sequence>
<feature type="compositionally biased region" description="Basic and acidic residues" evidence="13">
    <location>
        <begin position="127"/>
        <end position="136"/>
    </location>
</feature>